<evidence type="ECO:0000313" key="3">
    <source>
        <dbReference type="Proteomes" id="UP001589894"/>
    </source>
</evidence>
<dbReference type="RefSeq" id="WP_377343340.1">
    <property type="nucleotide sequence ID" value="NZ_JBHLUE010000026.1"/>
</dbReference>
<sequence>MADRSFRTFRRALAVVFLVAAIALLPGPSVAAGDGSTTLRALQMNLCNSGRAGCYTGRSVTEAAATIRSGRPDLVTLNEICRDDTATLRAVLADVHGGGTVVAAFQAAGDRPSGDVTRCANGQPFGVGLLLHLPGRHPRHTVRSGIYPAQDAIDPEERSWLCITVPGVVRACTTHLVAGSGPVALAQCRHLLGTVLPAIDDATGYAPTVLSGDLNLRLGGAPDVRDCVPSGWSRVDDGAVQQIVAGPEISIRSSRPVSLHGTTDHPALLATLTTHPGSAAVPA</sequence>
<accession>A0ABV6P4J8</accession>
<keyword evidence="3" id="KW-1185">Reference proteome</keyword>
<dbReference type="Gene3D" id="3.60.10.10">
    <property type="entry name" value="Endonuclease/exonuclease/phosphatase"/>
    <property type="match status" value="1"/>
</dbReference>
<dbReference type="InterPro" id="IPR036691">
    <property type="entry name" value="Endo/exonu/phosph_ase_sf"/>
</dbReference>
<organism evidence="2 3">
    <name type="scientific">Plantactinospora siamensis</name>
    <dbReference type="NCBI Taxonomy" id="555372"/>
    <lineage>
        <taxon>Bacteria</taxon>
        <taxon>Bacillati</taxon>
        <taxon>Actinomycetota</taxon>
        <taxon>Actinomycetes</taxon>
        <taxon>Micromonosporales</taxon>
        <taxon>Micromonosporaceae</taxon>
        <taxon>Plantactinospora</taxon>
    </lineage>
</organism>
<dbReference type="Proteomes" id="UP001589894">
    <property type="component" value="Unassembled WGS sequence"/>
</dbReference>
<keyword evidence="2" id="KW-0378">Hydrolase</keyword>
<dbReference type="GO" id="GO:0004519">
    <property type="term" value="F:endonuclease activity"/>
    <property type="evidence" value="ECO:0007669"/>
    <property type="project" value="UniProtKB-KW"/>
</dbReference>
<name>A0ABV6P4J8_9ACTN</name>
<reference evidence="2 3" key="1">
    <citation type="submission" date="2024-09" db="EMBL/GenBank/DDBJ databases">
        <authorList>
            <person name="Sun Q."/>
            <person name="Mori K."/>
        </authorList>
    </citation>
    <scope>NUCLEOTIDE SEQUENCE [LARGE SCALE GENOMIC DNA]</scope>
    <source>
        <strain evidence="2 3">TBRC 2205</strain>
    </source>
</reference>
<protein>
    <submittedName>
        <fullName evidence="2">Endonuclease/exonuclease/phosphatase family protein</fullName>
    </submittedName>
</protein>
<keyword evidence="2" id="KW-0255">Endonuclease</keyword>
<comment type="caution">
    <text evidence="2">The sequence shown here is derived from an EMBL/GenBank/DDBJ whole genome shotgun (WGS) entry which is preliminary data.</text>
</comment>
<keyword evidence="1" id="KW-0732">Signal</keyword>
<feature type="signal peptide" evidence="1">
    <location>
        <begin position="1"/>
        <end position="31"/>
    </location>
</feature>
<feature type="chain" id="PRO_5045494791" evidence="1">
    <location>
        <begin position="32"/>
        <end position="283"/>
    </location>
</feature>
<dbReference type="EMBL" id="JBHLUE010000026">
    <property type="protein sequence ID" value="MFC0567957.1"/>
    <property type="molecule type" value="Genomic_DNA"/>
</dbReference>
<keyword evidence="2" id="KW-0540">Nuclease</keyword>
<gene>
    <name evidence="2" type="ORF">ACFFHU_27910</name>
</gene>
<evidence type="ECO:0000256" key="1">
    <source>
        <dbReference type="SAM" id="SignalP"/>
    </source>
</evidence>
<evidence type="ECO:0000313" key="2">
    <source>
        <dbReference type="EMBL" id="MFC0567957.1"/>
    </source>
</evidence>
<proteinExistence type="predicted"/>
<dbReference type="SUPFAM" id="SSF56219">
    <property type="entry name" value="DNase I-like"/>
    <property type="match status" value="1"/>
</dbReference>